<feature type="transmembrane region" description="Helical" evidence="1">
    <location>
        <begin position="44"/>
        <end position="64"/>
    </location>
</feature>
<organism evidence="2 3">
    <name type="scientific">Halococcus thailandensis JCM 13552</name>
    <dbReference type="NCBI Taxonomy" id="1227457"/>
    <lineage>
        <taxon>Archaea</taxon>
        <taxon>Methanobacteriati</taxon>
        <taxon>Methanobacteriota</taxon>
        <taxon>Stenosarchaea group</taxon>
        <taxon>Halobacteria</taxon>
        <taxon>Halobacteriales</taxon>
        <taxon>Halococcaceae</taxon>
        <taxon>Halococcus</taxon>
    </lineage>
</organism>
<dbReference type="AlphaFoldDB" id="M0NIM7"/>
<evidence type="ECO:0000313" key="2">
    <source>
        <dbReference type="EMBL" id="EMA56500.1"/>
    </source>
</evidence>
<protein>
    <submittedName>
        <fullName evidence="2">Uncharacterized protein</fullName>
    </submittedName>
</protein>
<evidence type="ECO:0000313" key="3">
    <source>
        <dbReference type="Proteomes" id="UP000011680"/>
    </source>
</evidence>
<name>M0NIM7_9EURY</name>
<proteinExistence type="predicted"/>
<keyword evidence="1" id="KW-0812">Transmembrane</keyword>
<accession>M0NIM7</accession>
<reference evidence="2 3" key="1">
    <citation type="journal article" date="2014" name="PLoS Genet.">
        <title>Phylogenetically driven sequencing of extremely halophilic archaea reveals strategies for static and dynamic osmo-response.</title>
        <authorList>
            <person name="Becker E.A."/>
            <person name="Seitzer P.M."/>
            <person name="Tritt A."/>
            <person name="Larsen D."/>
            <person name="Krusor M."/>
            <person name="Yao A.I."/>
            <person name="Wu D."/>
            <person name="Madern D."/>
            <person name="Eisen J.A."/>
            <person name="Darling A.E."/>
            <person name="Facciotti M.T."/>
        </authorList>
    </citation>
    <scope>NUCLEOTIDE SEQUENCE [LARGE SCALE GENOMIC DNA]</scope>
    <source>
        <strain evidence="2 3">JCM 13552</strain>
    </source>
</reference>
<keyword evidence="1" id="KW-0472">Membrane</keyword>
<comment type="caution">
    <text evidence="2">The sequence shown here is derived from an EMBL/GenBank/DDBJ whole genome shotgun (WGS) entry which is preliminary data.</text>
</comment>
<keyword evidence="1" id="KW-1133">Transmembrane helix</keyword>
<dbReference type="Proteomes" id="UP000011680">
    <property type="component" value="Unassembled WGS sequence"/>
</dbReference>
<keyword evidence="3" id="KW-1185">Reference proteome</keyword>
<sequence length="123" mass="13494">MVLTHETRDEVGSPENAVRVEVDERYDPGFSREKLAATQTTVKNLLTSALVNVLIAIIIVYTVVTNAQVVLSADASLSIVNWIVSCLSVLVGGYVLFHGVRGFRNLYRLQGIGRSMSLTDNQQ</sequence>
<dbReference type="EMBL" id="AOMF01000037">
    <property type="protein sequence ID" value="EMA56500.1"/>
    <property type="molecule type" value="Genomic_DNA"/>
</dbReference>
<evidence type="ECO:0000256" key="1">
    <source>
        <dbReference type="SAM" id="Phobius"/>
    </source>
</evidence>
<feature type="transmembrane region" description="Helical" evidence="1">
    <location>
        <begin position="79"/>
        <end position="100"/>
    </location>
</feature>
<gene>
    <name evidence="2" type="ORF">C451_02208</name>
</gene>